<dbReference type="InterPro" id="IPR006037">
    <property type="entry name" value="RCK_C"/>
</dbReference>
<dbReference type="Pfam" id="PF02254">
    <property type="entry name" value="TrkA_N"/>
    <property type="match status" value="1"/>
</dbReference>
<dbReference type="Gene3D" id="3.30.70.1450">
    <property type="entry name" value="Regulator of K+ conductance, C-terminal domain"/>
    <property type="match status" value="1"/>
</dbReference>
<dbReference type="Pfam" id="PF02080">
    <property type="entry name" value="TrkA_C"/>
    <property type="match status" value="1"/>
</dbReference>
<sequence length="231" mass="26002">MRKYWNAGQICIIGLGRYGSAIAKQLLSERENNLRLILVDQDEKHLTPFRDEVDMIYVADCAEQKTLEAINVIDFDVVIVATSDNIEIIAALKEMGVNSIIARASSKRHAQVLRQIGVKLIVSPEEEAGKKTAMLVTYPTLTAHSEYFVELQDGFVSTSVIVKNPNIFNKKISELQFRNKYDALITMIKRNGQSYIPEGDFTIEENDLVTFIGLLDNVARVSEFCATQKKL</sequence>
<dbReference type="GO" id="GO:0008324">
    <property type="term" value="F:monoatomic cation transmembrane transporter activity"/>
    <property type="evidence" value="ECO:0007669"/>
    <property type="project" value="InterPro"/>
</dbReference>
<protein>
    <submittedName>
        <fullName evidence="3">TrkA family potassium uptake protein</fullName>
    </submittedName>
</protein>
<evidence type="ECO:0000313" key="4">
    <source>
        <dbReference type="Proteomes" id="UP000317904"/>
    </source>
</evidence>
<evidence type="ECO:0000313" key="3">
    <source>
        <dbReference type="EMBL" id="TPI01930.1"/>
    </source>
</evidence>
<dbReference type="SUPFAM" id="SSF116726">
    <property type="entry name" value="TrkA C-terminal domain-like"/>
    <property type="match status" value="1"/>
</dbReference>
<evidence type="ECO:0000259" key="1">
    <source>
        <dbReference type="PROSITE" id="PS51201"/>
    </source>
</evidence>
<dbReference type="InterPro" id="IPR036291">
    <property type="entry name" value="NAD(P)-bd_dom_sf"/>
</dbReference>
<accession>A0A502M902</accession>
<feature type="domain" description="RCK N-terminal" evidence="1">
    <location>
        <begin position="7"/>
        <end position="124"/>
    </location>
</feature>
<dbReference type="GO" id="GO:0006813">
    <property type="term" value="P:potassium ion transport"/>
    <property type="evidence" value="ECO:0007669"/>
    <property type="project" value="InterPro"/>
</dbReference>
<dbReference type="PROSITE" id="PS51202">
    <property type="entry name" value="RCK_C"/>
    <property type="match status" value="1"/>
</dbReference>
<name>A0A502M902_9MOLU</name>
<dbReference type="EMBL" id="VFSY01000023">
    <property type="protein sequence ID" value="TPI01930.1"/>
    <property type="molecule type" value="Genomic_DNA"/>
</dbReference>
<feature type="domain" description="RCK C-terminal" evidence="2">
    <location>
        <begin position="143"/>
        <end position="227"/>
    </location>
</feature>
<dbReference type="PROSITE" id="PS51201">
    <property type="entry name" value="RCK_N"/>
    <property type="match status" value="1"/>
</dbReference>
<dbReference type="AlphaFoldDB" id="A0A502M902"/>
<dbReference type="InterPro" id="IPR036721">
    <property type="entry name" value="RCK_C_sf"/>
</dbReference>
<dbReference type="SUPFAM" id="SSF51735">
    <property type="entry name" value="NAD(P)-binding Rossmann-fold domains"/>
    <property type="match status" value="1"/>
</dbReference>
<comment type="caution">
    <text evidence="3">The sequence shown here is derived from an EMBL/GenBank/DDBJ whole genome shotgun (WGS) entry which is preliminary data.</text>
</comment>
<dbReference type="PANTHER" id="PTHR43833">
    <property type="entry name" value="POTASSIUM CHANNEL PROTEIN 2-RELATED-RELATED"/>
    <property type="match status" value="1"/>
</dbReference>
<reference evidence="3 4" key="1">
    <citation type="submission" date="2019-06" db="EMBL/GenBank/DDBJ databases">
        <title>A comparative genomics study of ostrich specific Mycoplasmas.</title>
        <authorList>
            <person name="Botes A."/>
            <person name="Nel T."/>
        </authorList>
    </citation>
    <scope>NUCLEOTIDE SEQUENCE [LARGE SCALE GENOMIC DNA]</scope>
    <source>
        <strain evidence="3 4">Ms01</strain>
    </source>
</reference>
<organism evidence="3 4">
    <name type="scientific">Mycoplasma struthionis</name>
    <dbReference type="NCBI Taxonomy" id="538220"/>
    <lineage>
        <taxon>Bacteria</taxon>
        <taxon>Bacillati</taxon>
        <taxon>Mycoplasmatota</taxon>
        <taxon>Mollicutes</taxon>
        <taxon>Mycoplasmataceae</taxon>
        <taxon>Mycoplasma</taxon>
    </lineage>
</organism>
<dbReference type="Proteomes" id="UP000317904">
    <property type="component" value="Unassembled WGS sequence"/>
</dbReference>
<dbReference type="InterPro" id="IPR003148">
    <property type="entry name" value="RCK_N"/>
</dbReference>
<evidence type="ECO:0000259" key="2">
    <source>
        <dbReference type="PROSITE" id="PS51202"/>
    </source>
</evidence>
<proteinExistence type="predicted"/>
<dbReference type="RefSeq" id="WP_140701031.1">
    <property type="nucleotide sequence ID" value="NZ_VFSY01000023.1"/>
</dbReference>
<dbReference type="Gene3D" id="3.40.50.720">
    <property type="entry name" value="NAD(P)-binding Rossmann-like Domain"/>
    <property type="match status" value="1"/>
</dbReference>
<gene>
    <name evidence="3" type="ORF">FJM01_01570</name>
</gene>
<dbReference type="PANTHER" id="PTHR43833:SF7">
    <property type="entry name" value="KTR SYSTEM POTASSIUM UPTAKE PROTEIN C"/>
    <property type="match status" value="1"/>
</dbReference>
<dbReference type="InterPro" id="IPR050721">
    <property type="entry name" value="Trk_Ktr_HKT_K-transport"/>
</dbReference>